<dbReference type="SUPFAM" id="SSF103473">
    <property type="entry name" value="MFS general substrate transporter"/>
    <property type="match status" value="1"/>
</dbReference>
<feature type="transmembrane region" description="Helical" evidence="6">
    <location>
        <begin position="201"/>
        <end position="220"/>
    </location>
</feature>
<dbReference type="OrthoDB" id="6730379at2759"/>
<keyword evidence="2" id="KW-0813">Transport</keyword>
<proteinExistence type="predicted"/>
<feature type="transmembrane region" description="Helical" evidence="6">
    <location>
        <begin position="338"/>
        <end position="359"/>
    </location>
</feature>
<dbReference type="Pfam" id="PF07690">
    <property type="entry name" value="MFS_1"/>
    <property type="match status" value="1"/>
</dbReference>
<evidence type="ECO:0000256" key="4">
    <source>
        <dbReference type="ARBA" id="ARBA00022989"/>
    </source>
</evidence>
<dbReference type="GO" id="GO:0016020">
    <property type="term" value="C:membrane"/>
    <property type="evidence" value="ECO:0007669"/>
    <property type="project" value="UniProtKB-SubCell"/>
</dbReference>
<evidence type="ECO:0000256" key="2">
    <source>
        <dbReference type="ARBA" id="ARBA00022448"/>
    </source>
</evidence>
<organism evidence="8 9">
    <name type="scientific">Circinella minor</name>
    <dbReference type="NCBI Taxonomy" id="1195481"/>
    <lineage>
        <taxon>Eukaryota</taxon>
        <taxon>Fungi</taxon>
        <taxon>Fungi incertae sedis</taxon>
        <taxon>Mucoromycota</taxon>
        <taxon>Mucoromycotina</taxon>
        <taxon>Mucoromycetes</taxon>
        <taxon>Mucorales</taxon>
        <taxon>Lichtheimiaceae</taxon>
        <taxon>Circinella</taxon>
    </lineage>
</organism>
<feature type="transmembrane region" description="Helical" evidence="6">
    <location>
        <begin position="424"/>
        <end position="445"/>
    </location>
</feature>
<feature type="transmembrane region" description="Helical" evidence="6">
    <location>
        <begin position="457"/>
        <end position="478"/>
    </location>
</feature>
<dbReference type="PANTHER" id="PTHR43791">
    <property type="entry name" value="PERMEASE-RELATED"/>
    <property type="match status" value="1"/>
</dbReference>
<keyword evidence="4 6" id="KW-1133">Transmembrane helix</keyword>
<dbReference type="InterPro" id="IPR011701">
    <property type="entry name" value="MFS"/>
</dbReference>
<evidence type="ECO:0000313" key="8">
    <source>
        <dbReference type="EMBL" id="KAG2226508.1"/>
    </source>
</evidence>
<feature type="transmembrane region" description="Helical" evidence="6">
    <location>
        <begin position="393"/>
        <end position="412"/>
    </location>
</feature>
<evidence type="ECO:0000256" key="1">
    <source>
        <dbReference type="ARBA" id="ARBA00004141"/>
    </source>
</evidence>
<evidence type="ECO:0000313" key="9">
    <source>
        <dbReference type="Proteomes" id="UP000646827"/>
    </source>
</evidence>
<name>A0A8H7VRW0_9FUNG</name>
<feature type="transmembrane region" description="Helical" evidence="6">
    <location>
        <begin position="366"/>
        <end position="387"/>
    </location>
</feature>
<dbReference type="InterPro" id="IPR036259">
    <property type="entry name" value="MFS_trans_sf"/>
</dbReference>
<feature type="transmembrane region" description="Helical" evidence="6">
    <location>
        <begin position="136"/>
        <end position="159"/>
    </location>
</feature>
<reference evidence="8 9" key="1">
    <citation type="submission" date="2020-12" db="EMBL/GenBank/DDBJ databases">
        <title>Metabolic potential, ecology and presence of endohyphal bacteria is reflected in genomic diversity of Mucoromycotina.</title>
        <authorList>
            <person name="Muszewska A."/>
            <person name="Okrasinska A."/>
            <person name="Steczkiewicz K."/>
            <person name="Drgas O."/>
            <person name="Orlowska M."/>
            <person name="Perlinska-Lenart U."/>
            <person name="Aleksandrzak-Piekarczyk T."/>
            <person name="Szatraj K."/>
            <person name="Zielenkiewicz U."/>
            <person name="Pilsyk S."/>
            <person name="Malc E."/>
            <person name="Mieczkowski P."/>
            <person name="Kruszewska J.S."/>
            <person name="Biernat P."/>
            <person name="Pawlowska J."/>
        </authorList>
    </citation>
    <scope>NUCLEOTIDE SEQUENCE [LARGE SCALE GENOMIC DNA]</scope>
    <source>
        <strain evidence="8 9">CBS 142.35</strain>
    </source>
</reference>
<keyword evidence="5 6" id="KW-0472">Membrane</keyword>
<dbReference type="InterPro" id="IPR020846">
    <property type="entry name" value="MFS_dom"/>
</dbReference>
<protein>
    <recommendedName>
        <fullName evidence="7">Major facilitator superfamily (MFS) profile domain-containing protein</fullName>
    </recommendedName>
</protein>
<feature type="transmembrane region" description="Helical" evidence="6">
    <location>
        <begin position="300"/>
        <end position="318"/>
    </location>
</feature>
<feature type="domain" description="Major facilitator superfamily (MFS) profile" evidence="7">
    <location>
        <begin position="73"/>
        <end position="481"/>
    </location>
</feature>
<dbReference type="PROSITE" id="PS50850">
    <property type="entry name" value="MFS"/>
    <property type="match status" value="1"/>
</dbReference>
<evidence type="ECO:0000256" key="6">
    <source>
        <dbReference type="SAM" id="Phobius"/>
    </source>
</evidence>
<dbReference type="PANTHER" id="PTHR43791:SF81">
    <property type="entry name" value="TRANSPORTER, PUTATIVE (AFU_ORTHOLOGUE AFUA_7G01190)-RELATED"/>
    <property type="match status" value="1"/>
</dbReference>
<dbReference type="Gene3D" id="1.20.1250.20">
    <property type="entry name" value="MFS general substrate transporter like domains"/>
    <property type="match status" value="1"/>
</dbReference>
<feature type="transmembrane region" description="Helical" evidence="6">
    <location>
        <begin position="106"/>
        <end position="124"/>
    </location>
</feature>
<comment type="subcellular location">
    <subcellularLocation>
        <location evidence="1">Membrane</location>
        <topology evidence="1">Multi-pass membrane protein</topology>
    </subcellularLocation>
</comment>
<feature type="transmembrane region" description="Helical" evidence="6">
    <location>
        <begin position="232"/>
        <end position="255"/>
    </location>
</feature>
<dbReference type="EMBL" id="JAEPRB010000016">
    <property type="protein sequence ID" value="KAG2226508.1"/>
    <property type="molecule type" value="Genomic_DNA"/>
</dbReference>
<dbReference type="GO" id="GO:0022857">
    <property type="term" value="F:transmembrane transporter activity"/>
    <property type="evidence" value="ECO:0007669"/>
    <property type="project" value="InterPro"/>
</dbReference>
<sequence length="512" mass="57619">MYHPRVSTEISHHNNTSHNDMIEKQSSQSLYGQNDYTNDYGSSRYEHSIGYSENDQPMSTEERALVRKIDFFVMPIICTINLLQFIDKSTINYAGVMGFQKDIGLVDNQFSLLGSIFYLGYLLYQLPNNYFLQRFSVGRYIGCIVFIWGAILACTATGTNFSQMAALRFLLGFFEAGIYPCLTLLVSTFYRRHEQAARLGAFWLCNGIALIVGGLISYGIGRMDDTKGLYNWQWIMIILGCITSFVGLFSFFFLIDNPKSRALNLNAEQEILVEERTRDNAVVRTTTIKRDQIIEAVKEVRFWCFCIACLLINLQNGAMTIYNAQITEGFGFTGLDSILLTIGAGGSTVLFIVLGVWCVNKTQQTLYTACGLMAIDIVGLILLLAIPTPKVKLVGFYMAWSYCAAYVLLVTSISNNVSGYTKKIFYNGLLMVFYTLGNFCGPLMMVSTQAPNYTGGMIGYMCANVVVVCLLLVARWRMSIVNKRRMMKPSSILTNVEDDLSDVQDTNFLYRL</sequence>
<comment type="caution">
    <text evidence="8">The sequence shown here is derived from an EMBL/GenBank/DDBJ whole genome shotgun (WGS) entry which is preliminary data.</text>
</comment>
<accession>A0A8H7VRW0</accession>
<feature type="transmembrane region" description="Helical" evidence="6">
    <location>
        <begin position="69"/>
        <end position="86"/>
    </location>
</feature>
<dbReference type="AlphaFoldDB" id="A0A8H7VRW0"/>
<evidence type="ECO:0000256" key="3">
    <source>
        <dbReference type="ARBA" id="ARBA00022692"/>
    </source>
</evidence>
<gene>
    <name evidence="8" type="ORF">INT45_014252</name>
</gene>
<keyword evidence="3 6" id="KW-0812">Transmembrane</keyword>
<feature type="transmembrane region" description="Helical" evidence="6">
    <location>
        <begin position="165"/>
        <end position="189"/>
    </location>
</feature>
<evidence type="ECO:0000256" key="5">
    <source>
        <dbReference type="ARBA" id="ARBA00023136"/>
    </source>
</evidence>
<keyword evidence="9" id="KW-1185">Reference proteome</keyword>
<evidence type="ECO:0000259" key="7">
    <source>
        <dbReference type="PROSITE" id="PS50850"/>
    </source>
</evidence>
<dbReference type="Proteomes" id="UP000646827">
    <property type="component" value="Unassembled WGS sequence"/>
</dbReference>